<comment type="miscellaneous">
    <text evidence="16">The active site is a redox-active disulfide bond.</text>
</comment>
<feature type="binding site" evidence="14">
    <location>
        <begin position="183"/>
        <end position="190"/>
    </location>
    <ligand>
        <name>NAD(+)</name>
        <dbReference type="ChEBI" id="CHEBI:57540"/>
    </ligand>
</feature>
<dbReference type="SUPFAM" id="SSF51905">
    <property type="entry name" value="FAD/NAD(P)-binding domain"/>
    <property type="match status" value="1"/>
</dbReference>
<comment type="similarity">
    <text evidence="2 16">Belongs to the class-I pyridine nucleotide-disulfide oxidoreductase family.</text>
</comment>
<dbReference type="NCBIfam" id="TIGR01350">
    <property type="entry name" value="lipoamide_DH"/>
    <property type="match status" value="1"/>
</dbReference>
<evidence type="ECO:0000259" key="17">
    <source>
        <dbReference type="Pfam" id="PF02852"/>
    </source>
</evidence>
<sequence length="456" mass="47831">MSEAQEAGYDVVVLGAGSGGYACALRASQLGLRVALIDERELGGTCLHRGCIPTKALLHAAEVADEARSAVRVGVRASFDGVDGPGLLAYQQSVVDRLHRGLQGLIGAAGVDWIPGRGQLVAPDTVAVRTATGSRQLVRGRHVVVATGSQVRTLDGVAWGERIISSDQALRLEQVPRRALVLGGGVIGLEFASIWASFGAEVTVVEAQDRLLPGEDPTISTGLQRALKRRGITARTGARVASAEEHDGGVRLALEDSAVLEGEVLLVAVGRGPVTGELGLESVGVDLDDAAFVRTDEKLRTSVPGIWAVGDVVRGLQLAHRGFGHGIVVAEQIAGLDPQPVPEENIPRVTYCDPQVASVGLTEPDARERFGDDIDTVEQSLAGNGKSQILHATGMVKMVRHRGGPIVGVHLLGARMGEQIGEAQMLVNWEAYPQDVAPLIHAHPTQNESLGEAALA</sequence>
<reference evidence="19" key="1">
    <citation type="journal article" date="2021" name="PeerJ">
        <title>Extensive microbial diversity within the chicken gut microbiome revealed by metagenomics and culture.</title>
        <authorList>
            <person name="Gilroy R."/>
            <person name="Ravi A."/>
            <person name="Getino M."/>
            <person name="Pursley I."/>
            <person name="Horton D.L."/>
            <person name="Alikhan N.F."/>
            <person name="Baker D."/>
            <person name="Gharbi K."/>
            <person name="Hall N."/>
            <person name="Watson M."/>
            <person name="Adriaenssens E.M."/>
            <person name="Foster-Nyarko E."/>
            <person name="Jarju S."/>
            <person name="Secka A."/>
            <person name="Antonio M."/>
            <person name="Oren A."/>
            <person name="Chaudhuri R.R."/>
            <person name="La Ragione R."/>
            <person name="Hildebrand F."/>
            <person name="Pallen M.J."/>
        </authorList>
    </citation>
    <scope>NUCLEOTIDE SEQUENCE</scope>
    <source>
        <strain evidence="19">ChiGjej4B4-7305</strain>
    </source>
</reference>
<dbReference type="PANTHER" id="PTHR22912">
    <property type="entry name" value="DISULFIDE OXIDOREDUCTASE"/>
    <property type="match status" value="1"/>
</dbReference>
<gene>
    <name evidence="19" type="primary">lpdA</name>
    <name evidence="19" type="ORF">H9815_06465</name>
</gene>
<evidence type="ECO:0000256" key="10">
    <source>
        <dbReference type="ARBA" id="ARBA00023157"/>
    </source>
</evidence>
<evidence type="ECO:0000256" key="2">
    <source>
        <dbReference type="ARBA" id="ARBA00007532"/>
    </source>
</evidence>
<feature type="binding site" evidence="14">
    <location>
        <position position="206"/>
    </location>
    <ligand>
        <name>NAD(+)</name>
        <dbReference type="ChEBI" id="CHEBI:57540"/>
    </ligand>
</feature>
<dbReference type="PRINTS" id="PR00411">
    <property type="entry name" value="PNDRDTASEI"/>
</dbReference>
<dbReference type="AlphaFoldDB" id="A0A9D2EDR3"/>
<evidence type="ECO:0000256" key="1">
    <source>
        <dbReference type="ARBA" id="ARBA00004496"/>
    </source>
</evidence>
<dbReference type="GO" id="GO:0006103">
    <property type="term" value="P:2-oxoglutarate metabolic process"/>
    <property type="evidence" value="ECO:0007669"/>
    <property type="project" value="TreeGrafter"/>
</dbReference>
<feature type="active site" description="Proton acceptor" evidence="13">
    <location>
        <position position="443"/>
    </location>
</feature>
<keyword evidence="8 16" id="KW-0560">Oxidoreductase</keyword>
<evidence type="ECO:0000256" key="5">
    <source>
        <dbReference type="ARBA" id="ARBA00022490"/>
    </source>
</evidence>
<keyword evidence="11 16" id="KW-0676">Redox-active center</keyword>
<keyword evidence="14" id="KW-0547">Nucleotide-binding</keyword>
<dbReference type="Gene3D" id="3.30.390.30">
    <property type="match status" value="1"/>
</dbReference>
<feature type="non-terminal residue" evidence="19">
    <location>
        <position position="456"/>
    </location>
</feature>
<feature type="binding site" evidence="14">
    <location>
        <position position="311"/>
    </location>
    <ligand>
        <name>FAD</name>
        <dbReference type="ChEBI" id="CHEBI:57692"/>
    </ligand>
</feature>
<dbReference type="SUPFAM" id="SSF55424">
    <property type="entry name" value="FAD/NAD-linked reductases, dimerisation (C-terminal) domain"/>
    <property type="match status" value="1"/>
</dbReference>
<keyword evidence="6 16" id="KW-0285">Flavoprotein</keyword>
<dbReference type="Gene3D" id="3.50.50.60">
    <property type="entry name" value="FAD/NAD(P)-binding domain"/>
    <property type="match status" value="2"/>
</dbReference>
<dbReference type="InterPro" id="IPR023753">
    <property type="entry name" value="FAD/NAD-binding_dom"/>
</dbReference>
<evidence type="ECO:0000256" key="3">
    <source>
        <dbReference type="ARBA" id="ARBA00012608"/>
    </source>
</evidence>
<dbReference type="GO" id="GO:0005737">
    <property type="term" value="C:cytoplasm"/>
    <property type="evidence" value="ECO:0007669"/>
    <property type="project" value="UniProtKB-SubCell"/>
</dbReference>
<feature type="binding site" evidence="14">
    <location>
        <begin position="147"/>
        <end position="149"/>
    </location>
    <ligand>
        <name>FAD</name>
        <dbReference type="ChEBI" id="CHEBI:57692"/>
    </ligand>
</feature>
<dbReference type="GO" id="GO:0050660">
    <property type="term" value="F:flavin adenine dinucleotide binding"/>
    <property type="evidence" value="ECO:0007669"/>
    <property type="project" value="InterPro"/>
</dbReference>
<evidence type="ECO:0000256" key="4">
    <source>
        <dbReference type="ARBA" id="ARBA00016961"/>
    </source>
</evidence>
<dbReference type="EMBL" id="DXBY01000109">
    <property type="protein sequence ID" value="HIZ35402.1"/>
    <property type="molecule type" value="Genomic_DNA"/>
</dbReference>
<dbReference type="EC" id="1.8.1.4" evidence="3 16"/>
<evidence type="ECO:0000256" key="7">
    <source>
        <dbReference type="ARBA" id="ARBA00022827"/>
    </source>
</evidence>
<keyword evidence="7 14" id="KW-0274">FAD</keyword>
<feature type="domain" description="FAD/NAD(P)-binding" evidence="18">
    <location>
        <begin position="9"/>
        <end position="326"/>
    </location>
</feature>
<feature type="disulfide bond" description="Redox-active" evidence="15">
    <location>
        <begin position="46"/>
        <end position="51"/>
    </location>
</feature>
<evidence type="ECO:0000256" key="13">
    <source>
        <dbReference type="PIRSR" id="PIRSR000350-2"/>
    </source>
</evidence>
<feature type="binding site" evidence="14">
    <location>
        <position position="270"/>
    </location>
    <ligand>
        <name>NAD(+)</name>
        <dbReference type="ChEBI" id="CHEBI:57540"/>
    </ligand>
</feature>
<dbReference type="GO" id="GO:0004148">
    <property type="term" value="F:dihydrolipoyl dehydrogenase (NADH) activity"/>
    <property type="evidence" value="ECO:0007669"/>
    <property type="project" value="UniProtKB-EC"/>
</dbReference>
<evidence type="ECO:0000256" key="11">
    <source>
        <dbReference type="ARBA" id="ARBA00023284"/>
    </source>
</evidence>
<evidence type="ECO:0000256" key="9">
    <source>
        <dbReference type="ARBA" id="ARBA00023027"/>
    </source>
</evidence>
<dbReference type="InterPro" id="IPR004099">
    <property type="entry name" value="Pyr_nucl-diS_OxRdtase_dimer"/>
</dbReference>
<feature type="binding site" evidence="14">
    <location>
        <position position="55"/>
    </location>
    <ligand>
        <name>FAD</name>
        <dbReference type="ChEBI" id="CHEBI:57692"/>
    </ligand>
</feature>
<reference evidence="19" key="2">
    <citation type="submission" date="2021-04" db="EMBL/GenBank/DDBJ databases">
        <authorList>
            <person name="Gilroy R."/>
        </authorList>
    </citation>
    <scope>NUCLEOTIDE SEQUENCE</scope>
    <source>
        <strain evidence="19">ChiGjej4B4-7305</strain>
    </source>
</reference>
<dbReference type="PIRSF" id="PIRSF000350">
    <property type="entry name" value="Mercury_reductase_MerA"/>
    <property type="match status" value="1"/>
</dbReference>
<comment type="subcellular location">
    <subcellularLocation>
        <location evidence="1">Cytoplasm</location>
    </subcellularLocation>
</comment>
<dbReference type="InterPro" id="IPR012999">
    <property type="entry name" value="Pyr_OxRdtase_I_AS"/>
</dbReference>
<dbReference type="InterPro" id="IPR016156">
    <property type="entry name" value="FAD/NAD-linked_Rdtase_dimer_sf"/>
</dbReference>
<dbReference type="InterPro" id="IPR006258">
    <property type="entry name" value="Lipoamide_DH"/>
</dbReference>
<dbReference type="InterPro" id="IPR050151">
    <property type="entry name" value="Class-I_Pyr_Nuc-Dis_Oxidored"/>
</dbReference>
<proteinExistence type="inferred from homology"/>
<evidence type="ECO:0000256" key="12">
    <source>
        <dbReference type="ARBA" id="ARBA00049187"/>
    </source>
</evidence>
<dbReference type="PRINTS" id="PR00368">
    <property type="entry name" value="FADPNR"/>
</dbReference>
<evidence type="ECO:0000256" key="14">
    <source>
        <dbReference type="PIRSR" id="PIRSR000350-3"/>
    </source>
</evidence>
<evidence type="ECO:0000256" key="16">
    <source>
        <dbReference type="RuleBase" id="RU003692"/>
    </source>
</evidence>
<evidence type="ECO:0000313" key="19">
    <source>
        <dbReference type="EMBL" id="HIZ35402.1"/>
    </source>
</evidence>
<comment type="catalytic activity">
    <reaction evidence="12 16">
        <text>N(6)-[(R)-dihydrolipoyl]-L-lysyl-[protein] + NAD(+) = N(6)-[(R)-lipoyl]-L-lysyl-[protein] + NADH + H(+)</text>
        <dbReference type="Rhea" id="RHEA:15045"/>
        <dbReference type="Rhea" id="RHEA-COMP:10474"/>
        <dbReference type="Rhea" id="RHEA-COMP:10475"/>
        <dbReference type="ChEBI" id="CHEBI:15378"/>
        <dbReference type="ChEBI" id="CHEBI:57540"/>
        <dbReference type="ChEBI" id="CHEBI:57945"/>
        <dbReference type="ChEBI" id="CHEBI:83099"/>
        <dbReference type="ChEBI" id="CHEBI:83100"/>
        <dbReference type="EC" id="1.8.1.4"/>
    </reaction>
</comment>
<dbReference type="Pfam" id="PF07992">
    <property type="entry name" value="Pyr_redox_2"/>
    <property type="match status" value="1"/>
</dbReference>
<evidence type="ECO:0000313" key="20">
    <source>
        <dbReference type="Proteomes" id="UP000824037"/>
    </source>
</evidence>
<dbReference type="InterPro" id="IPR001100">
    <property type="entry name" value="Pyr_nuc-diS_OxRdtase"/>
</dbReference>
<dbReference type="Proteomes" id="UP000824037">
    <property type="component" value="Unassembled WGS sequence"/>
</dbReference>
<comment type="caution">
    <text evidence="19">The sequence shown here is derived from an EMBL/GenBank/DDBJ whole genome shotgun (WGS) entry which is preliminary data.</text>
</comment>
<dbReference type="InterPro" id="IPR036188">
    <property type="entry name" value="FAD/NAD-bd_sf"/>
</dbReference>
<feature type="binding site" evidence="14">
    <location>
        <position position="118"/>
    </location>
    <ligand>
        <name>FAD</name>
        <dbReference type="ChEBI" id="CHEBI:57692"/>
    </ligand>
</feature>
<evidence type="ECO:0000259" key="18">
    <source>
        <dbReference type="Pfam" id="PF07992"/>
    </source>
</evidence>
<evidence type="ECO:0000256" key="15">
    <source>
        <dbReference type="PIRSR" id="PIRSR000350-4"/>
    </source>
</evidence>
<name>A0A9D2EDR3_9MICO</name>
<comment type="cofactor">
    <cofactor evidence="14 16">
        <name>FAD</name>
        <dbReference type="ChEBI" id="CHEBI:57692"/>
    </cofactor>
    <text evidence="14 16">Binds 1 FAD per subunit.</text>
</comment>
<dbReference type="PROSITE" id="PS00076">
    <property type="entry name" value="PYRIDINE_REDOX_1"/>
    <property type="match status" value="1"/>
</dbReference>
<evidence type="ECO:0000256" key="8">
    <source>
        <dbReference type="ARBA" id="ARBA00023002"/>
    </source>
</evidence>
<keyword evidence="5" id="KW-0963">Cytoplasm</keyword>
<accession>A0A9D2EDR3</accession>
<keyword evidence="10" id="KW-1015">Disulfide bond</keyword>
<keyword evidence="9 14" id="KW-0520">NAD</keyword>
<organism evidence="19 20">
    <name type="scientific">Candidatus Ruania gallistercoris</name>
    <dbReference type="NCBI Taxonomy" id="2838746"/>
    <lineage>
        <taxon>Bacteria</taxon>
        <taxon>Bacillati</taxon>
        <taxon>Actinomycetota</taxon>
        <taxon>Actinomycetes</taxon>
        <taxon>Micrococcales</taxon>
        <taxon>Ruaniaceae</taxon>
        <taxon>Ruania</taxon>
    </lineage>
</organism>
<dbReference type="Pfam" id="PF02852">
    <property type="entry name" value="Pyr_redox_dim"/>
    <property type="match status" value="1"/>
</dbReference>
<protein>
    <recommendedName>
        <fullName evidence="4 16">Dihydrolipoyl dehydrogenase</fullName>
        <ecNumber evidence="3 16">1.8.1.4</ecNumber>
    </recommendedName>
</protein>
<dbReference type="PANTHER" id="PTHR22912:SF217">
    <property type="entry name" value="DIHYDROLIPOYL DEHYDROGENASE"/>
    <property type="match status" value="1"/>
</dbReference>
<evidence type="ECO:0000256" key="6">
    <source>
        <dbReference type="ARBA" id="ARBA00022630"/>
    </source>
</evidence>
<feature type="domain" description="Pyridine nucleotide-disulphide oxidoreductase dimerisation" evidence="17">
    <location>
        <begin position="346"/>
        <end position="454"/>
    </location>
</feature>